<gene>
    <name evidence="1" type="ORF">BUALT_Bualt01G0064500</name>
</gene>
<keyword evidence="2" id="KW-1185">Reference proteome</keyword>
<comment type="caution">
    <text evidence="1">The sequence shown here is derived from an EMBL/GenBank/DDBJ whole genome shotgun (WGS) entry which is preliminary data.</text>
</comment>
<name>A0AAV6Y772_9LAMI</name>
<protein>
    <submittedName>
        <fullName evidence="1">Uncharacterized protein</fullName>
    </submittedName>
</protein>
<evidence type="ECO:0000313" key="2">
    <source>
        <dbReference type="Proteomes" id="UP000826271"/>
    </source>
</evidence>
<dbReference type="AlphaFoldDB" id="A0AAV6Y772"/>
<proteinExistence type="predicted"/>
<reference evidence="1" key="1">
    <citation type="submission" date="2019-10" db="EMBL/GenBank/DDBJ databases">
        <authorList>
            <person name="Zhang R."/>
            <person name="Pan Y."/>
            <person name="Wang J."/>
            <person name="Ma R."/>
            <person name="Yu S."/>
        </authorList>
    </citation>
    <scope>NUCLEOTIDE SEQUENCE</scope>
    <source>
        <strain evidence="1">LA-IB0</strain>
        <tissue evidence="1">Leaf</tissue>
    </source>
</reference>
<accession>A0AAV6Y772</accession>
<organism evidence="1 2">
    <name type="scientific">Buddleja alternifolia</name>
    <dbReference type="NCBI Taxonomy" id="168488"/>
    <lineage>
        <taxon>Eukaryota</taxon>
        <taxon>Viridiplantae</taxon>
        <taxon>Streptophyta</taxon>
        <taxon>Embryophyta</taxon>
        <taxon>Tracheophyta</taxon>
        <taxon>Spermatophyta</taxon>
        <taxon>Magnoliopsida</taxon>
        <taxon>eudicotyledons</taxon>
        <taxon>Gunneridae</taxon>
        <taxon>Pentapetalae</taxon>
        <taxon>asterids</taxon>
        <taxon>lamiids</taxon>
        <taxon>Lamiales</taxon>
        <taxon>Scrophulariaceae</taxon>
        <taxon>Buddlejeae</taxon>
        <taxon>Buddleja</taxon>
    </lineage>
</organism>
<dbReference type="EMBL" id="WHWC01000001">
    <property type="protein sequence ID" value="KAG8390253.1"/>
    <property type="molecule type" value="Genomic_DNA"/>
</dbReference>
<sequence length="113" mass="12326">MGRPPTRVEIHKKCFPVENGGEAGEIMRTMQTLTNELVDPSQDVLAINDVFAISVGADEAGRVRMMGLGVTPTDVFEDTLSPKACNRMLMENMAATQKLSEGLEACKQQITNQ</sequence>
<dbReference type="Proteomes" id="UP000826271">
    <property type="component" value="Unassembled WGS sequence"/>
</dbReference>
<evidence type="ECO:0000313" key="1">
    <source>
        <dbReference type="EMBL" id="KAG8390253.1"/>
    </source>
</evidence>